<keyword evidence="2" id="KW-1185">Reference proteome</keyword>
<reference evidence="2" key="1">
    <citation type="journal article" date="2019" name="Int. J. Syst. Evol. Microbiol.">
        <title>The Global Catalogue of Microorganisms (GCM) 10K type strain sequencing project: providing services to taxonomists for standard genome sequencing and annotation.</title>
        <authorList>
            <consortium name="The Broad Institute Genomics Platform"/>
            <consortium name="The Broad Institute Genome Sequencing Center for Infectious Disease"/>
            <person name="Wu L."/>
            <person name="Ma J."/>
        </authorList>
    </citation>
    <scope>NUCLEOTIDE SEQUENCE [LARGE SCALE GENOMIC DNA]</scope>
    <source>
        <strain evidence="2">KCTC 42087</strain>
    </source>
</reference>
<name>A0ABW1A9J3_9ACTN</name>
<sequence>MLTDELGRLDGAREQWVRVESDIVGLTKEIDEERGRDFGVAFSGTGRGLADALQAEARAALDRAKPVHPRFIEGYEAGVRAFGERLEGRVAEIRRDGSNALFPTPADSASSALGFSKPSIELRRLLELRDSIGDDRDAWHMALAKRAASVLEHWGAYSGVRDGMPTAIRLILQLPELNLLDAVVDYLGAAEDERRELQQRIAHAWSSASIAKEEIDWRNALAKELRDQARFTSGGSGRVGGDFVSGFNLACNRITAALNERAHQVTVPDYLFPNQEQP</sequence>
<evidence type="ECO:0000313" key="1">
    <source>
        <dbReference type="EMBL" id="MFC5751642.1"/>
    </source>
</evidence>
<comment type="caution">
    <text evidence="1">The sequence shown here is derived from an EMBL/GenBank/DDBJ whole genome shotgun (WGS) entry which is preliminary data.</text>
</comment>
<dbReference type="EMBL" id="JBHSON010000073">
    <property type="protein sequence ID" value="MFC5751642.1"/>
    <property type="molecule type" value="Genomic_DNA"/>
</dbReference>
<evidence type="ECO:0000313" key="2">
    <source>
        <dbReference type="Proteomes" id="UP001596074"/>
    </source>
</evidence>
<proteinExistence type="predicted"/>
<gene>
    <name evidence="1" type="ORF">ACFPZN_39005</name>
</gene>
<dbReference type="RefSeq" id="WP_378287578.1">
    <property type="nucleotide sequence ID" value="NZ_JBHSON010000073.1"/>
</dbReference>
<dbReference type="Proteomes" id="UP001596074">
    <property type="component" value="Unassembled WGS sequence"/>
</dbReference>
<organism evidence="1 2">
    <name type="scientific">Actinomadura rugatobispora</name>
    <dbReference type="NCBI Taxonomy" id="1994"/>
    <lineage>
        <taxon>Bacteria</taxon>
        <taxon>Bacillati</taxon>
        <taxon>Actinomycetota</taxon>
        <taxon>Actinomycetes</taxon>
        <taxon>Streptosporangiales</taxon>
        <taxon>Thermomonosporaceae</taxon>
        <taxon>Actinomadura</taxon>
    </lineage>
</organism>
<protein>
    <submittedName>
        <fullName evidence="1">Uncharacterized protein</fullName>
    </submittedName>
</protein>
<accession>A0ABW1A9J3</accession>